<dbReference type="GO" id="GO:0016020">
    <property type="term" value="C:membrane"/>
    <property type="evidence" value="ECO:0007669"/>
    <property type="project" value="UniProtKB-SubCell"/>
</dbReference>
<evidence type="ECO:0000256" key="1">
    <source>
        <dbReference type="ARBA" id="ARBA00004370"/>
    </source>
</evidence>
<evidence type="ECO:0000256" key="5">
    <source>
        <dbReference type="RuleBase" id="RU004003"/>
    </source>
</evidence>
<evidence type="ECO:0000313" key="8">
    <source>
        <dbReference type="EMBL" id="QNI33916.1"/>
    </source>
</evidence>
<proteinExistence type="inferred from homology"/>
<evidence type="ECO:0000259" key="7">
    <source>
        <dbReference type="Pfam" id="PF00263"/>
    </source>
</evidence>
<dbReference type="InterPro" id="IPR050810">
    <property type="entry name" value="Bact_Secretion_Sys_Channel"/>
</dbReference>
<dbReference type="RefSeq" id="WP_186745655.1">
    <property type="nucleotide sequence ID" value="NZ_CP060394.1"/>
</dbReference>
<reference evidence="8 9" key="1">
    <citation type="submission" date="2020-08" db="EMBL/GenBank/DDBJ databases">
        <title>Edaphobacter telluris sp. nov. and Acidobacterium dinghuensis sp. nov., two acidobacteria isolated from forest soil.</title>
        <authorList>
            <person name="Fu J."/>
            <person name="Qiu L."/>
        </authorList>
    </citation>
    <scope>NUCLEOTIDE SEQUENCE [LARGE SCALE GENOMIC DNA]</scope>
    <source>
        <strain evidence="8">4Y35</strain>
    </source>
</reference>
<feature type="repeat" description="TPR" evidence="4">
    <location>
        <begin position="52"/>
        <end position="85"/>
    </location>
</feature>
<dbReference type="InterPro" id="IPR004846">
    <property type="entry name" value="T2SS/T3SS_dom"/>
</dbReference>
<sequence>MKFRRSIVLFIGATLVLVASHSRAQTPKTATDAQAPTAAAEKTVSEHDKNEASKAFVEGAKAIKKDDLREAEKQFARAAELDPGNTNYSTALTIAREHLLTQLVQDASKARLAGHDDNARALLAEAYLIDPNNGIVKQHIDDLARDTQSEDAVLLPSAEEAAPPVQLAPTAGRQSIHIRSAANEVLRQVLTAFGITPTIDSSVKNKIVHFDADDVDFAQAAMMLKLTTDTFFVPLDEKRVLVALDTKDNRAKFEREVLETVYLPGLTATEMSDMANIARNVFEAQQASIRADAHTLTIRAPQARVTALNRTLVDLLDGRSQVLLNLRLFQVARTRMTNIGVQLPQGTTIFNVPTEVNQIIQANESAAQQVVAQGLAPAGDDIAIVAVLIATGVVSGTVFNQPFALFGGGITQSGLTLNQGVTANLALNSSDARVLDQVQLRIQDQEDATLRSGTRYPIITSTYSNLTGTALAIPGVSQAGVSSALQNLGVNTAALQSSAAQTIPQVQYEDLGLTLKATPHIQQNKDVALKVDLKIESLTGQTLNGNPILTSQEYTGNVTLLQGESAMVVTNLTRQQSAAVSGIPGLSELPGFQSTTNKNNDVDVSKLVILITPQIVRLSHTKPASNLVMLPVHP</sequence>
<dbReference type="PANTHER" id="PTHR30332">
    <property type="entry name" value="PROBABLE GENERAL SECRETION PATHWAY PROTEIN D"/>
    <property type="match status" value="1"/>
</dbReference>
<keyword evidence="4" id="KW-0802">TPR repeat</keyword>
<dbReference type="PROSITE" id="PS50005">
    <property type="entry name" value="TPR"/>
    <property type="match status" value="1"/>
</dbReference>
<accession>A0A7G8BMZ6</accession>
<feature type="domain" description="Type II/III secretion system secretin-like" evidence="7">
    <location>
        <begin position="429"/>
        <end position="617"/>
    </location>
</feature>
<comment type="subcellular location">
    <subcellularLocation>
        <location evidence="1">Membrane</location>
    </subcellularLocation>
</comment>
<evidence type="ECO:0000313" key="9">
    <source>
        <dbReference type="Proteomes" id="UP000515312"/>
    </source>
</evidence>
<dbReference type="GO" id="GO:0015627">
    <property type="term" value="C:type II protein secretion system complex"/>
    <property type="evidence" value="ECO:0007669"/>
    <property type="project" value="TreeGrafter"/>
</dbReference>
<feature type="chain" id="PRO_5028909207" description="Type II/III secretion system secretin-like domain-containing protein" evidence="6">
    <location>
        <begin position="25"/>
        <end position="634"/>
    </location>
</feature>
<keyword evidence="2 6" id="KW-0732">Signal</keyword>
<feature type="signal peptide" evidence="6">
    <location>
        <begin position="1"/>
        <end position="24"/>
    </location>
</feature>
<dbReference type="Proteomes" id="UP000515312">
    <property type="component" value="Chromosome"/>
</dbReference>
<dbReference type="Pfam" id="PF00263">
    <property type="entry name" value="Secretin"/>
    <property type="match status" value="1"/>
</dbReference>
<name>A0A7G8BMZ6_9BACT</name>
<organism evidence="8 9">
    <name type="scientific">Alloacidobacterium dinghuense</name>
    <dbReference type="NCBI Taxonomy" id="2763107"/>
    <lineage>
        <taxon>Bacteria</taxon>
        <taxon>Pseudomonadati</taxon>
        <taxon>Acidobacteriota</taxon>
        <taxon>Terriglobia</taxon>
        <taxon>Terriglobales</taxon>
        <taxon>Acidobacteriaceae</taxon>
        <taxon>Alloacidobacterium</taxon>
    </lineage>
</organism>
<dbReference type="KEGG" id="adin:H7849_08420"/>
<dbReference type="InterPro" id="IPR019734">
    <property type="entry name" value="TPR_rpt"/>
</dbReference>
<keyword evidence="3" id="KW-0472">Membrane</keyword>
<evidence type="ECO:0000256" key="2">
    <source>
        <dbReference type="ARBA" id="ARBA00022729"/>
    </source>
</evidence>
<gene>
    <name evidence="8" type="ORF">H7849_08420</name>
</gene>
<protein>
    <recommendedName>
        <fullName evidence="7">Type II/III secretion system secretin-like domain-containing protein</fullName>
    </recommendedName>
</protein>
<dbReference type="AlphaFoldDB" id="A0A7G8BMZ6"/>
<evidence type="ECO:0000256" key="3">
    <source>
        <dbReference type="ARBA" id="ARBA00023136"/>
    </source>
</evidence>
<dbReference type="PANTHER" id="PTHR30332:SF24">
    <property type="entry name" value="SECRETIN GSPD-RELATED"/>
    <property type="match status" value="1"/>
</dbReference>
<comment type="similarity">
    <text evidence="5">Belongs to the bacterial secretin family.</text>
</comment>
<evidence type="ECO:0000256" key="6">
    <source>
        <dbReference type="SAM" id="SignalP"/>
    </source>
</evidence>
<keyword evidence="9" id="KW-1185">Reference proteome</keyword>
<evidence type="ECO:0000256" key="4">
    <source>
        <dbReference type="PROSITE-ProRule" id="PRU00339"/>
    </source>
</evidence>
<dbReference type="GO" id="GO:0009306">
    <property type="term" value="P:protein secretion"/>
    <property type="evidence" value="ECO:0007669"/>
    <property type="project" value="InterPro"/>
</dbReference>
<dbReference type="EMBL" id="CP060394">
    <property type="protein sequence ID" value="QNI33916.1"/>
    <property type="molecule type" value="Genomic_DNA"/>
</dbReference>